<proteinExistence type="inferred from homology"/>
<sequence length="448" mass="47337">MSQEIAVVVLAAGEGTRMRSSLPKVLHRLAGLPLVGHVLSSGRALGVSRTVVVIGPAMDEVAAEVAPATTVVQKERLGTAHALLQARKALEGFTGTVLVLYGDTPLISVPTLEALVRERAAPDNPALVALGFDADDPTGYGRHVVGDNGCLADIIEHRDATPAQRAIRRCNSGVMAFDGAVLFDILDRIGNDNVRGEYYLTDAVRIANAMGRICRAVEGPEEEFLGVNSRVELARAETLFQDRMRRKALEDGATLVAPETVFFSWDTCLGRDVTVHPFVTFGPGVCVEDNATIRSFCHLEGARIAAGAEIGPYARLRPGAEIGPNARVGNFVEIKKSTLEEGAKVNHLSYIGDARVGAGANIGAGTITCNYDGFGKYHTDIGRGTFVGSNSALVAPVRIGDGAMIGAGSTITRDVPGGALALTRASQETLDGWATGFRERRSGNGPRR</sequence>
<feature type="domain" description="MobA-like NTP transferase" evidence="19">
    <location>
        <begin position="7"/>
        <end position="158"/>
    </location>
</feature>
<comment type="subunit">
    <text evidence="18">Homotrimer.</text>
</comment>
<dbReference type="NCBIfam" id="NF010933">
    <property type="entry name" value="PRK14353.1"/>
    <property type="match status" value="1"/>
</dbReference>
<dbReference type="GO" id="GO:0000287">
    <property type="term" value="F:magnesium ion binding"/>
    <property type="evidence" value="ECO:0007669"/>
    <property type="project" value="UniProtKB-UniRule"/>
</dbReference>
<feature type="binding site" evidence="18">
    <location>
        <position position="141"/>
    </location>
    <ligand>
        <name>UDP-N-acetyl-alpha-D-glucosamine</name>
        <dbReference type="ChEBI" id="CHEBI:57705"/>
    </ligand>
</feature>
<dbReference type="Gene3D" id="2.160.10.10">
    <property type="entry name" value="Hexapeptide repeat proteins"/>
    <property type="match status" value="1"/>
</dbReference>
<dbReference type="InterPro" id="IPR018357">
    <property type="entry name" value="Hexapep_transf_CS"/>
</dbReference>
<dbReference type="EC" id="2.7.7.23" evidence="18"/>
<keyword evidence="8 18" id="KW-0677">Repeat</keyword>
<dbReference type="InterPro" id="IPR038009">
    <property type="entry name" value="GlmU_C_LbH"/>
</dbReference>
<comment type="pathway">
    <text evidence="18">Bacterial outer membrane biogenesis; LPS lipid A biosynthesis.</text>
</comment>
<keyword evidence="11 18" id="KW-0573">Peptidoglycan synthesis</keyword>
<dbReference type="InterPro" id="IPR011004">
    <property type="entry name" value="Trimer_LpxA-like_sf"/>
</dbReference>
<feature type="binding site" evidence="18">
    <location>
        <position position="389"/>
    </location>
    <ligand>
        <name>acetyl-CoA</name>
        <dbReference type="ChEBI" id="CHEBI:57288"/>
    </ligand>
</feature>
<evidence type="ECO:0000256" key="17">
    <source>
        <dbReference type="ARBA" id="ARBA00049628"/>
    </source>
</evidence>
<evidence type="ECO:0000256" key="5">
    <source>
        <dbReference type="ARBA" id="ARBA00022679"/>
    </source>
</evidence>
<evidence type="ECO:0000256" key="8">
    <source>
        <dbReference type="ARBA" id="ARBA00022737"/>
    </source>
</evidence>
<name>A0A8J6YNI5_9PROT</name>
<feature type="binding site" evidence="18">
    <location>
        <position position="24"/>
    </location>
    <ligand>
        <name>UDP-N-acetyl-alpha-D-glucosamine</name>
        <dbReference type="ChEBI" id="CHEBI:57705"/>
    </ligand>
</feature>
<dbReference type="InterPro" id="IPR005882">
    <property type="entry name" value="Bifunctional_GlmU"/>
</dbReference>
<feature type="region of interest" description="N-acetyltransferase" evidence="18">
    <location>
        <begin position="252"/>
        <end position="448"/>
    </location>
</feature>
<feature type="binding site" evidence="18">
    <location>
        <position position="361"/>
    </location>
    <ligand>
        <name>UDP-N-acetyl-alpha-D-glucosamine</name>
        <dbReference type="ChEBI" id="CHEBI:57705"/>
    </ligand>
</feature>
<feature type="region of interest" description="Linker" evidence="18">
    <location>
        <begin position="231"/>
        <end position="251"/>
    </location>
</feature>
<feature type="binding site" evidence="18">
    <location>
        <begin position="101"/>
        <end position="103"/>
    </location>
    <ligand>
        <name>UDP-N-acetyl-alpha-D-glucosamine</name>
        <dbReference type="ChEBI" id="CHEBI:57705"/>
    </ligand>
</feature>
<dbReference type="SUPFAM" id="SSF51161">
    <property type="entry name" value="Trimeric LpxA-like enzymes"/>
    <property type="match status" value="1"/>
</dbReference>
<evidence type="ECO:0000313" key="21">
    <source>
        <dbReference type="Proteomes" id="UP000631034"/>
    </source>
</evidence>
<feature type="binding site" evidence="18">
    <location>
        <position position="103"/>
    </location>
    <ligand>
        <name>Mg(2+)</name>
        <dbReference type="ChEBI" id="CHEBI:18420"/>
    </ligand>
</feature>
<dbReference type="InterPro" id="IPR001451">
    <property type="entry name" value="Hexapep"/>
</dbReference>
<keyword evidence="9 18" id="KW-0460">Magnesium</keyword>
<feature type="active site" description="Proton acceptor" evidence="18">
    <location>
        <position position="347"/>
    </location>
</feature>
<keyword evidence="12 18" id="KW-0511">Multifunctional enzyme</keyword>
<dbReference type="CDD" id="cd02540">
    <property type="entry name" value="GT2_GlmU_N_bac"/>
    <property type="match status" value="1"/>
</dbReference>
<feature type="binding site" evidence="18">
    <location>
        <position position="228"/>
    </location>
    <ligand>
        <name>UDP-N-acetyl-alpha-D-glucosamine</name>
        <dbReference type="ChEBI" id="CHEBI:57705"/>
    </ligand>
</feature>
<comment type="catalytic activity">
    <reaction evidence="16 18">
        <text>N-acetyl-alpha-D-glucosamine 1-phosphate + UTP + H(+) = UDP-N-acetyl-alpha-D-glucosamine + diphosphate</text>
        <dbReference type="Rhea" id="RHEA:13509"/>
        <dbReference type="ChEBI" id="CHEBI:15378"/>
        <dbReference type="ChEBI" id="CHEBI:33019"/>
        <dbReference type="ChEBI" id="CHEBI:46398"/>
        <dbReference type="ChEBI" id="CHEBI:57705"/>
        <dbReference type="ChEBI" id="CHEBI:57776"/>
        <dbReference type="EC" id="2.7.7.23"/>
    </reaction>
</comment>
<dbReference type="InterPro" id="IPR029044">
    <property type="entry name" value="Nucleotide-diphossugar_trans"/>
</dbReference>
<reference evidence="20" key="1">
    <citation type="submission" date="2020-10" db="EMBL/GenBank/DDBJ databases">
        <title>Genome sequence of the unusual species of purple photosynthetic bacteria, Phaeovibrio sulfidiphilus DSM 23193, type strain.</title>
        <authorList>
            <person name="Kyndt J.A."/>
            <person name="Meyer T.E."/>
        </authorList>
    </citation>
    <scope>NUCLEOTIDE SEQUENCE</scope>
    <source>
        <strain evidence="20">DSM 23193</strain>
    </source>
</reference>
<accession>A0A8J6YNI5</accession>
<gene>
    <name evidence="18 20" type="primary">glmU</name>
    <name evidence="20" type="ORF">IHV25_05295</name>
</gene>
<dbReference type="Gene3D" id="3.90.550.10">
    <property type="entry name" value="Spore Coat Polysaccharide Biosynthesis Protein SpsA, Chain A"/>
    <property type="match status" value="1"/>
</dbReference>
<evidence type="ECO:0000256" key="18">
    <source>
        <dbReference type="HAMAP-Rule" id="MF_01631"/>
    </source>
</evidence>
<dbReference type="PANTHER" id="PTHR43584">
    <property type="entry name" value="NUCLEOTIDYL TRANSFERASE"/>
    <property type="match status" value="1"/>
</dbReference>
<feature type="binding site" evidence="18">
    <location>
        <position position="424"/>
    </location>
    <ligand>
        <name>acetyl-CoA</name>
        <dbReference type="ChEBI" id="CHEBI:57288"/>
    </ligand>
</feature>
<evidence type="ECO:0000256" key="13">
    <source>
        <dbReference type="ARBA" id="ARBA00023315"/>
    </source>
</evidence>
<comment type="cofactor">
    <cofactor evidence="18">
        <name>Mg(2+)</name>
        <dbReference type="ChEBI" id="CHEBI:18420"/>
    </cofactor>
    <text evidence="18">Binds 1 Mg(2+) ion per subunit.</text>
</comment>
<keyword evidence="7 18" id="KW-0479">Metal-binding</keyword>
<dbReference type="GO" id="GO:0000902">
    <property type="term" value="P:cell morphogenesis"/>
    <property type="evidence" value="ECO:0007669"/>
    <property type="project" value="UniProtKB-UniRule"/>
</dbReference>
<evidence type="ECO:0000256" key="14">
    <source>
        <dbReference type="ARBA" id="ARBA00023316"/>
    </source>
</evidence>
<feature type="region of interest" description="Pyrophosphorylase" evidence="18">
    <location>
        <begin position="1"/>
        <end position="230"/>
    </location>
</feature>
<evidence type="ECO:0000256" key="2">
    <source>
        <dbReference type="ARBA" id="ARBA00007707"/>
    </source>
</evidence>
<evidence type="ECO:0000256" key="10">
    <source>
        <dbReference type="ARBA" id="ARBA00022960"/>
    </source>
</evidence>
<feature type="binding site" evidence="18">
    <location>
        <position position="335"/>
    </location>
    <ligand>
        <name>UDP-N-acetyl-alpha-D-glucosamine</name>
        <dbReference type="ChEBI" id="CHEBI:57705"/>
    </ligand>
</feature>
<evidence type="ECO:0000256" key="4">
    <source>
        <dbReference type="ARBA" id="ARBA00022490"/>
    </source>
</evidence>
<dbReference type="UniPathway" id="UPA00973"/>
<dbReference type="CDD" id="cd03353">
    <property type="entry name" value="LbH_GlmU_C"/>
    <property type="match status" value="1"/>
</dbReference>
<feature type="binding site" evidence="18">
    <location>
        <begin position="10"/>
        <end position="13"/>
    </location>
    <ligand>
        <name>UDP-N-acetyl-alpha-D-glucosamine</name>
        <dbReference type="ChEBI" id="CHEBI:57705"/>
    </ligand>
</feature>
<comment type="pathway">
    <text evidence="18">Nucleotide-sugar biosynthesis; UDP-N-acetyl-alpha-D-glucosamine biosynthesis; N-acetyl-alpha-D-glucosamine 1-phosphate from alpha-D-glucosamine 6-phosphate (route II): step 2/2.</text>
</comment>
<keyword evidence="14 18" id="KW-0961">Cell wall biogenesis/degradation</keyword>
<dbReference type="AlphaFoldDB" id="A0A8J6YNI5"/>
<dbReference type="HAMAP" id="MF_01631">
    <property type="entry name" value="GlmU"/>
    <property type="match status" value="1"/>
</dbReference>
<dbReference type="GO" id="GO:0009245">
    <property type="term" value="P:lipid A biosynthetic process"/>
    <property type="evidence" value="ECO:0007669"/>
    <property type="project" value="UniProtKB-UniRule"/>
</dbReference>
<dbReference type="Pfam" id="PF12804">
    <property type="entry name" value="NTP_transf_3"/>
    <property type="match status" value="1"/>
</dbReference>
<feature type="binding site" evidence="18">
    <location>
        <begin position="78"/>
        <end position="79"/>
    </location>
    <ligand>
        <name>UDP-N-acetyl-alpha-D-glucosamine</name>
        <dbReference type="ChEBI" id="CHEBI:57705"/>
    </ligand>
</feature>
<dbReference type="PROSITE" id="PS00101">
    <property type="entry name" value="HEXAPEP_TRANSFERASES"/>
    <property type="match status" value="1"/>
</dbReference>
<keyword evidence="5 18" id="KW-0808">Transferase</keyword>
<comment type="catalytic activity">
    <reaction evidence="15 18">
        <text>alpha-D-glucosamine 1-phosphate + acetyl-CoA = N-acetyl-alpha-D-glucosamine 1-phosphate + CoA + H(+)</text>
        <dbReference type="Rhea" id="RHEA:13725"/>
        <dbReference type="ChEBI" id="CHEBI:15378"/>
        <dbReference type="ChEBI" id="CHEBI:57287"/>
        <dbReference type="ChEBI" id="CHEBI:57288"/>
        <dbReference type="ChEBI" id="CHEBI:57776"/>
        <dbReference type="ChEBI" id="CHEBI:58516"/>
        <dbReference type="EC" id="2.3.1.157"/>
    </reaction>
</comment>
<comment type="subcellular location">
    <subcellularLocation>
        <location evidence="1 18">Cytoplasm</location>
    </subcellularLocation>
</comment>
<dbReference type="GO" id="GO:0003977">
    <property type="term" value="F:UDP-N-acetylglucosamine diphosphorylase activity"/>
    <property type="evidence" value="ECO:0007669"/>
    <property type="project" value="UniProtKB-UniRule"/>
</dbReference>
<dbReference type="RefSeq" id="WP_192534068.1">
    <property type="nucleotide sequence ID" value="NZ_JACZHT010000003.1"/>
</dbReference>
<evidence type="ECO:0000256" key="16">
    <source>
        <dbReference type="ARBA" id="ARBA00048493"/>
    </source>
</evidence>
<evidence type="ECO:0000256" key="3">
    <source>
        <dbReference type="ARBA" id="ARBA00007947"/>
    </source>
</evidence>
<feature type="binding site" evidence="18">
    <location>
        <position position="407"/>
    </location>
    <ligand>
        <name>acetyl-CoA</name>
        <dbReference type="ChEBI" id="CHEBI:57288"/>
    </ligand>
</feature>
<feature type="binding site" evidence="18">
    <location>
        <position position="364"/>
    </location>
    <ligand>
        <name>acetyl-CoA</name>
        <dbReference type="ChEBI" id="CHEBI:57288"/>
    </ligand>
</feature>
<dbReference type="EC" id="2.3.1.157" evidence="18"/>
<organism evidence="20 21">
    <name type="scientific">Phaeovibrio sulfidiphilus</name>
    <dbReference type="NCBI Taxonomy" id="1220600"/>
    <lineage>
        <taxon>Bacteria</taxon>
        <taxon>Pseudomonadati</taxon>
        <taxon>Pseudomonadota</taxon>
        <taxon>Alphaproteobacteria</taxon>
        <taxon>Rhodospirillales</taxon>
        <taxon>Rhodospirillaceae</taxon>
        <taxon>Phaeovibrio</taxon>
    </lineage>
</organism>
<dbReference type="GO" id="GO:0006048">
    <property type="term" value="P:UDP-N-acetylglucosamine biosynthetic process"/>
    <property type="evidence" value="ECO:0007669"/>
    <property type="project" value="UniProtKB-UniPathway"/>
</dbReference>
<dbReference type="GO" id="GO:0016020">
    <property type="term" value="C:membrane"/>
    <property type="evidence" value="ECO:0007669"/>
    <property type="project" value="GOC"/>
</dbReference>
<evidence type="ECO:0000256" key="12">
    <source>
        <dbReference type="ARBA" id="ARBA00023268"/>
    </source>
</evidence>
<comment type="function">
    <text evidence="17 18">Catalyzes the last two sequential reactions in the de novo biosynthetic pathway for UDP-N-acetylglucosamine (UDP-GlcNAc). The C-terminal domain catalyzes the transfer of acetyl group from acetyl coenzyme A to glucosamine-1-phosphate (GlcN-1-P) to produce N-acetylglucosamine-1-phosphate (GlcNAc-1-P), which is converted into UDP-GlcNAc by the transfer of uridine 5-monophosphate (from uridine 5-triphosphate), a reaction catalyzed by the N-terminal domain.</text>
</comment>
<comment type="caution">
    <text evidence="20">The sequence shown here is derived from an EMBL/GenBank/DDBJ whole genome shotgun (WGS) entry which is preliminary data.</text>
</comment>
<feature type="binding site" evidence="18">
    <location>
        <position position="317"/>
    </location>
    <ligand>
        <name>UDP-N-acetyl-alpha-D-glucosamine</name>
        <dbReference type="ChEBI" id="CHEBI:57705"/>
    </ligand>
</feature>
<comment type="similarity">
    <text evidence="3 18">In the N-terminal section; belongs to the N-acetylglucosamine-1-phosphate uridyltransferase family.</text>
</comment>
<feature type="binding site" evidence="18">
    <location>
        <position position="156"/>
    </location>
    <ligand>
        <name>UDP-N-acetyl-alpha-D-glucosamine</name>
        <dbReference type="ChEBI" id="CHEBI:57705"/>
    </ligand>
</feature>
<dbReference type="GO" id="GO:0019134">
    <property type="term" value="F:glucosamine-1-phosphate N-acetyltransferase activity"/>
    <property type="evidence" value="ECO:0007669"/>
    <property type="project" value="UniProtKB-UniRule"/>
</dbReference>
<evidence type="ECO:0000313" key="20">
    <source>
        <dbReference type="EMBL" id="MBE1237059.1"/>
    </source>
</evidence>
<comment type="pathway">
    <text evidence="18">Nucleotide-sugar biosynthesis; UDP-N-acetyl-alpha-D-glucosamine biosynthesis; UDP-N-acetyl-alpha-D-glucosamine from N-acetyl-alpha-D-glucosamine 1-phosphate: step 1/1.</text>
</comment>
<keyword evidence="10 18" id="KW-0133">Cell shape</keyword>
<dbReference type="Pfam" id="PF00132">
    <property type="entry name" value="Hexapep"/>
    <property type="match status" value="2"/>
</dbReference>
<feature type="binding site" evidence="18">
    <location>
        <position position="73"/>
    </location>
    <ligand>
        <name>UDP-N-acetyl-alpha-D-glucosamine</name>
        <dbReference type="ChEBI" id="CHEBI:57705"/>
    </ligand>
</feature>
<evidence type="ECO:0000259" key="19">
    <source>
        <dbReference type="Pfam" id="PF12804"/>
    </source>
</evidence>
<evidence type="ECO:0000256" key="7">
    <source>
        <dbReference type="ARBA" id="ARBA00022723"/>
    </source>
</evidence>
<evidence type="ECO:0000256" key="9">
    <source>
        <dbReference type="ARBA" id="ARBA00022842"/>
    </source>
</evidence>
<keyword evidence="13 18" id="KW-0012">Acyltransferase</keyword>
<feature type="binding site" evidence="18">
    <location>
        <position position="171"/>
    </location>
    <ligand>
        <name>UDP-N-acetyl-alpha-D-glucosamine</name>
        <dbReference type="ChEBI" id="CHEBI:57705"/>
    </ligand>
</feature>
<dbReference type="InterPro" id="IPR050065">
    <property type="entry name" value="GlmU-like"/>
</dbReference>
<keyword evidence="6 18" id="KW-0548">Nucleotidyltransferase</keyword>
<evidence type="ECO:0000256" key="11">
    <source>
        <dbReference type="ARBA" id="ARBA00022984"/>
    </source>
</evidence>
<evidence type="ECO:0000256" key="1">
    <source>
        <dbReference type="ARBA" id="ARBA00004496"/>
    </source>
</evidence>
<keyword evidence="4 18" id="KW-0963">Cytoplasm</keyword>
<dbReference type="GO" id="GO:0071555">
    <property type="term" value="P:cell wall organization"/>
    <property type="evidence" value="ECO:0007669"/>
    <property type="project" value="UniProtKB-KW"/>
</dbReference>
<feature type="binding site" evidence="18">
    <location>
        <begin position="370"/>
        <end position="371"/>
    </location>
    <ligand>
        <name>acetyl-CoA</name>
        <dbReference type="ChEBI" id="CHEBI:57288"/>
    </ligand>
</feature>
<dbReference type="GO" id="GO:0008360">
    <property type="term" value="P:regulation of cell shape"/>
    <property type="evidence" value="ECO:0007669"/>
    <property type="project" value="UniProtKB-KW"/>
</dbReference>
<dbReference type="UniPathway" id="UPA00113">
    <property type="reaction ID" value="UER00532"/>
</dbReference>
<feature type="binding site" evidence="18">
    <location>
        <position position="350"/>
    </location>
    <ligand>
        <name>UDP-N-acetyl-alpha-D-glucosamine</name>
        <dbReference type="ChEBI" id="CHEBI:57705"/>
    </ligand>
</feature>
<dbReference type="Proteomes" id="UP000631034">
    <property type="component" value="Unassembled WGS sequence"/>
</dbReference>
<dbReference type="NCBIfam" id="TIGR01173">
    <property type="entry name" value="glmU"/>
    <property type="match status" value="1"/>
</dbReference>
<feature type="binding site" evidence="18">
    <location>
        <position position="228"/>
    </location>
    <ligand>
        <name>Mg(2+)</name>
        <dbReference type="ChEBI" id="CHEBI:18420"/>
    </ligand>
</feature>
<evidence type="ECO:0000256" key="6">
    <source>
        <dbReference type="ARBA" id="ARBA00022695"/>
    </source>
</evidence>
<dbReference type="GO" id="GO:0005737">
    <property type="term" value="C:cytoplasm"/>
    <property type="evidence" value="ECO:0007669"/>
    <property type="project" value="UniProtKB-SubCell"/>
</dbReference>
<dbReference type="PANTHER" id="PTHR43584:SF3">
    <property type="entry name" value="BIFUNCTIONAL PROTEIN GLMU"/>
    <property type="match status" value="1"/>
</dbReference>
<keyword evidence="21" id="KW-1185">Reference proteome</keyword>
<comment type="similarity">
    <text evidence="2 18">In the C-terminal section; belongs to the transferase hexapeptide repeat family.</text>
</comment>
<dbReference type="GO" id="GO:0009252">
    <property type="term" value="P:peptidoglycan biosynthetic process"/>
    <property type="evidence" value="ECO:0007669"/>
    <property type="project" value="UniProtKB-UniRule"/>
</dbReference>
<dbReference type="InterPro" id="IPR025877">
    <property type="entry name" value="MobA-like_NTP_Trfase"/>
</dbReference>
<protein>
    <recommendedName>
        <fullName evidence="18">Bifunctional protein GlmU</fullName>
    </recommendedName>
    <domain>
        <recommendedName>
            <fullName evidence="18">UDP-N-acetylglucosamine pyrophosphorylase</fullName>
            <ecNumber evidence="18">2.7.7.23</ecNumber>
        </recommendedName>
        <alternativeName>
            <fullName evidence="18">N-acetylglucosamine-1-phosphate uridyltransferase</fullName>
        </alternativeName>
    </domain>
    <domain>
        <recommendedName>
            <fullName evidence="18">Glucosamine-1-phosphate N-acetyltransferase</fullName>
            <ecNumber evidence="18">2.3.1.157</ecNumber>
        </recommendedName>
    </domain>
</protein>
<dbReference type="SUPFAM" id="SSF53448">
    <property type="entry name" value="Nucleotide-diphospho-sugar transferases"/>
    <property type="match status" value="1"/>
</dbReference>
<evidence type="ECO:0000256" key="15">
    <source>
        <dbReference type="ARBA" id="ARBA00048247"/>
    </source>
</evidence>
<dbReference type="EMBL" id="JACZHT010000003">
    <property type="protein sequence ID" value="MBE1237059.1"/>
    <property type="molecule type" value="Genomic_DNA"/>
</dbReference>